<gene>
    <name evidence="1" type="ORF">Agabi119p4_5324</name>
</gene>
<evidence type="ECO:0000313" key="2">
    <source>
        <dbReference type="Proteomes" id="UP000629468"/>
    </source>
</evidence>
<dbReference type="Proteomes" id="UP000629468">
    <property type="component" value="Unassembled WGS sequence"/>
</dbReference>
<organism evidence="1 2">
    <name type="scientific">Agaricus bisporus var. burnettii</name>
    <dbReference type="NCBI Taxonomy" id="192524"/>
    <lineage>
        <taxon>Eukaryota</taxon>
        <taxon>Fungi</taxon>
        <taxon>Dikarya</taxon>
        <taxon>Basidiomycota</taxon>
        <taxon>Agaricomycotina</taxon>
        <taxon>Agaricomycetes</taxon>
        <taxon>Agaricomycetidae</taxon>
        <taxon>Agaricales</taxon>
        <taxon>Agaricineae</taxon>
        <taxon>Agaricaceae</taxon>
        <taxon>Agaricus</taxon>
    </lineage>
</organism>
<comment type="caution">
    <text evidence="1">The sequence shown here is derived from an EMBL/GenBank/DDBJ whole genome shotgun (WGS) entry which is preliminary data.</text>
</comment>
<accession>A0A8H7KGA3</accession>
<dbReference type="EMBL" id="JABXXO010000007">
    <property type="protein sequence ID" value="KAF7773157.1"/>
    <property type="molecule type" value="Genomic_DNA"/>
</dbReference>
<reference evidence="1 2" key="1">
    <citation type="journal article" name="Sci. Rep.">
        <title>Telomere-to-telomere assembled and centromere annotated genomes of the two main subspecies of the button mushroom Agaricus bisporus reveal especially polymorphic chromosome ends.</title>
        <authorList>
            <person name="Sonnenberg A.S.M."/>
            <person name="Sedaghat-Telgerd N."/>
            <person name="Lavrijssen B."/>
            <person name="Ohm R.A."/>
            <person name="Hendrickx P.M."/>
            <person name="Scholtmeijer K."/>
            <person name="Baars J.J.P."/>
            <person name="van Peer A."/>
        </authorList>
    </citation>
    <scope>NUCLEOTIDE SEQUENCE [LARGE SCALE GENOMIC DNA]</scope>
    <source>
        <strain evidence="1 2">H119_p4</strain>
    </source>
</reference>
<sequence length="80" mass="9021">MRPLNAIACLINFRCPRQDPHRSSKYENSTFFPEPLFTLAIATILVLQQKCTHAWKTFTHLIAGDAEIQVGFESLSNGNT</sequence>
<evidence type="ECO:0000313" key="1">
    <source>
        <dbReference type="EMBL" id="KAF7773157.1"/>
    </source>
</evidence>
<name>A0A8H7KGA3_AGABI</name>
<proteinExistence type="predicted"/>
<dbReference type="AlphaFoldDB" id="A0A8H7KGA3"/>
<protein>
    <submittedName>
        <fullName evidence="1">Uncharacterized protein</fullName>
    </submittedName>
</protein>